<protein>
    <submittedName>
        <fullName evidence="2">Uncharacterized protein</fullName>
    </submittedName>
</protein>
<dbReference type="OrthoDB" id="67386at2759"/>
<evidence type="ECO:0000313" key="3">
    <source>
        <dbReference type="Proteomes" id="UP000693970"/>
    </source>
</evidence>
<reference evidence="2" key="2">
    <citation type="submission" date="2021-04" db="EMBL/GenBank/DDBJ databases">
        <authorList>
            <person name="Podell S."/>
        </authorList>
    </citation>
    <scope>NUCLEOTIDE SEQUENCE</scope>
    <source>
        <strain evidence="2">Hildebrandi</strain>
    </source>
</reference>
<name>A0A9K3PJY0_9STRA</name>
<feature type="region of interest" description="Disordered" evidence="1">
    <location>
        <begin position="66"/>
        <end position="98"/>
    </location>
</feature>
<organism evidence="2 3">
    <name type="scientific">Nitzschia inconspicua</name>
    <dbReference type="NCBI Taxonomy" id="303405"/>
    <lineage>
        <taxon>Eukaryota</taxon>
        <taxon>Sar</taxon>
        <taxon>Stramenopiles</taxon>
        <taxon>Ochrophyta</taxon>
        <taxon>Bacillariophyta</taxon>
        <taxon>Bacillariophyceae</taxon>
        <taxon>Bacillariophycidae</taxon>
        <taxon>Bacillariales</taxon>
        <taxon>Bacillariaceae</taxon>
        <taxon>Nitzschia</taxon>
    </lineage>
</organism>
<gene>
    <name evidence="2" type="ORF">IV203_009862</name>
</gene>
<accession>A0A9K3PJY0</accession>
<proteinExistence type="predicted"/>
<evidence type="ECO:0000256" key="1">
    <source>
        <dbReference type="SAM" id="MobiDB-lite"/>
    </source>
</evidence>
<sequence>MVSSMNRFSQAHERLKQSIHTYWRQNRYLSPRSTAGKVVMSCVYFSLPVAIGYYISTAAVEMSESTIEERFGNNSNNSSSSSNRSLPDDRSSREEDNDDKLFGIGVHLVTSDQETQEINRINLERFLKKQRRLKEKREREEAAQQATDSK</sequence>
<keyword evidence="3" id="KW-1185">Reference proteome</keyword>
<evidence type="ECO:0000313" key="2">
    <source>
        <dbReference type="EMBL" id="KAG7350502.1"/>
    </source>
</evidence>
<dbReference type="AlphaFoldDB" id="A0A9K3PJY0"/>
<feature type="compositionally biased region" description="Low complexity" evidence="1">
    <location>
        <begin position="73"/>
        <end position="85"/>
    </location>
</feature>
<reference evidence="2" key="1">
    <citation type="journal article" date="2021" name="Sci. Rep.">
        <title>Diploid genomic architecture of Nitzschia inconspicua, an elite biomass production diatom.</title>
        <authorList>
            <person name="Oliver A."/>
            <person name="Podell S."/>
            <person name="Pinowska A."/>
            <person name="Traller J.C."/>
            <person name="Smith S.R."/>
            <person name="McClure R."/>
            <person name="Beliaev A."/>
            <person name="Bohutskyi P."/>
            <person name="Hill E.A."/>
            <person name="Rabines A."/>
            <person name="Zheng H."/>
            <person name="Allen L.Z."/>
            <person name="Kuo A."/>
            <person name="Grigoriev I.V."/>
            <person name="Allen A.E."/>
            <person name="Hazlebeck D."/>
            <person name="Allen E.E."/>
        </authorList>
    </citation>
    <scope>NUCLEOTIDE SEQUENCE</scope>
    <source>
        <strain evidence="2">Hildebrandi</strain>
    </source>
</reference>
<comment type="caution">
    <text evidence="2">The sequence shown here is derived from an EMBL/GenBank/DDBJ whole genome shotgun (WGS) entry which is preliminary data.</text>
</comment>
<dbReference type="EMBL" id="JAGRRH010000018">
    <property type="protein sequence ID" value="KAG7350502.1"/>
    <property type="molecule type" value="Genomic_DNA"/>
</dbReference>
<dbReference type="Proteomes" id="UP000693970">
    <property type="component" value="Unassembled WGS sequence"/>
</dbReference>